<accession>A0A2T0FDV1</accession>
<feature type="compositionally biased region" description="Low complexity" evidence="8">
    <location>
        <begin position="33"/>
        <end position="47"/>
    </location>
</feature>
<evidence type="ECO:0000259" key="9">
    <source>
        <dbReference type="PROSITE" id="PS50235"/>
    </source>
</evidence>
<feature type="region of interest" description="Disordered" evidence="8">
    <location>
        <begin position="469"/>
        <end position="543"/>
    </location>
</feature>
<dbReference type="InterPro" id="IPR001394">
    <property type="entry name" value="Peptidase_C19_UCH"/>
</dbReference>
<evidence type="ECO:0000256" key="4">
    <source>
        <dbReference type="ARBA" id="ARBA00022670"/>
    </source>
</evidence>
<evidence type="ECO:0000313" key="11">
    <source>
        <dbReference type="Proteomes" id="UP000238350"/>
    </source>
</evidence>
<feature type="compositionally biased region" description="Low complexity" evidence="8">
    <location>
        <begin position="63"/>
        <end position="75"/>
    </location>
</feature>
<dbReference type="EMBL" id="NDIQ01000001">
    <property type="protein sequence ID" value="PRT53161.1"/>
    <property type="molecule type" value="Genomic_DNA"/>
</dbReference>
<feature type="region of interest" description="Disordered" evidence="8">
    <location>
        <begin position="30"/>
        <end position="121"/>
    </location>
</feature>
<feature type="compositionally biased region" description="Low complexity" evidence="8">
    <location>
        <begin position="94"/>
        <end position="103"/>
    </location>
</feature>
<keyword evidence="6 10" id="KW-0378">Hydrolase</keyword>
<dbReference type="GO" id="GO:0006508">
    <property type="term" value="P:proteolysis"/>
    <property type="evidence" value="ECO:0007669"/>
    <property type="project" value="UniProtKB-KW"/>
</dbReference>
<dbReference type="GeneID" id="36514530"/>
<dbReference type="PANTHER" id="PTHR24006:SF758">
    <property type="entry name" value="UBIQUITIN CARBOXYL-TERMINAL HYDROLASE 36"/>
    <property type="match status" value="1"/>
</dbReference>
<reference evidence="10 11" key="1">
    <citation type="submission" date="2017-04" db="EMBL/GenBank/DDBJ databases">
        <title>Genome sequencing of [Candida] sorbophila.</title>
        <authorList>
            <person name="Ahn J.O."/>
        </authorList>
    </citation>
    <scope>NUCLEOTIDE SEQUENCE [LARGE SCALE GENOMIC DNA]</scope>
    <source>
        <strain evidence="10 11">DS02</strain>
    </source>
</reference>
<dbReference type="GO" id="GO:0005829">
    <property type="term" value="C:cytosol"/>
    <property type="evidence" value="ECO:0007669"/>
    <property type="project" value="TreeGrafter"/>
</dbReference>
<dbReference type="Gene3D" id="3.90.70.10">
    <property type="entry name" value="Cysteine proteinases"/>
    <property type="match status" value="1"/>
</dbReference>
<keyword evidence="4" id="KW-0645">Protease</keyword>
<comment type="similarity">
    <text evidence="2">Belongs to the peptidase C19 family.</text>
</comment>
<feature type="compositionally biased region" description="Acidic residues" evidence="8">
    <location>
        <begin position="76"/>
        <end position="87"/>
    </location>
</feature>
<evidence type="ECO:0000256" key="8">
    <source>
        <dbReference type="SAM" id="MobiDB-lite"/>
    </source>
</evidence>
<evidence type="ECO:0000256" key="2">
    <source>
        <dbReference type="ARBA" id="ARBA00009085"/>
    </source>
</evidence>
<dbReference type="GO" id="GO:0005634">
    <property type="term" value="C:nucleus"/>
    <property type="evidence" value="ECO:0007669"/>
    <property type="project" value="TreeGrafter"/>
</dbReference>
<evidence type="ECO:0000256" key="5">
    <source>
        <dbReference type="ARBA" id="ARBA00022786"/>
    </source>
</evidence>
<dbReference type="RefSeq" id="XP_024663107.1">
    <property type="nucleotide sequence ID" value="XM_024807339.1"/>
</dbReference>
<gene>
    <name evidence="10" type="ORF">B9G98_00781</name>
</gene>
<dbReference type="Pfam" id="PF00443">
    <property type="entry name" value="UCH"/>
    <property type="match status" value="1"/>
</dbReference>
<dbReference type="EC" id="3.4.19.12" evidence="3"/>
<dbReference type="STRING" id="45607.A0A2T0FDV1"/>
<protein>
    <recommendedName>
        <fullName evidence="3">ubiquitinyl hydrolase 1</fullName>
        <ecNumber evidence="3">3.4.19.12</ecNumber>
    </recommendedName>
</protein>
<feature type="compositionally biased region" description="Basic residues" evidence="8">
    <location>
        <begin position="486"/>
        <end position="506"/>
    </location>
</feature>
<comment type="catalytic activity">
    <reaction evidence="1">
        <text>Thiol-dependent hydrolysis of ester, thioester, amide, peptide and isopeptide bonds formed by the C-terminal Gly of ubiquitin (a 76-residue protein attached to proteins as an intracellular targeting signal).</text>
        <dbReference type="EC" id="3.4.19.12"/>
    </reaction>
</comment>
<proteinExistence type="inferred from homology"/>
<dbReference type="Proteomes" id="UP000238350">
    <property type="component" value="Unassembled WGS sequence"/>
</dbReference>
<dbReference type="AlphaFoldDB" id="A0A2T0FDV1"/>
<feature type="domain" description="USP" evidence="9">
    <location>
        <begin position="158"/>
        <end position="464"/>
    </location>
</feature>
<keyword evidence="5" id="KW-0833">Ubl conjugation pathway</keyword>
<dbReference type="PROSITE" id="PS50235">
    <property type="entry name" value="USP_3"/>
    <property type="match status" value="1"/>
</dbReference>
<dbReference type="PROSITE" id="PS00973">
    <property type="entry name" value="USP_2"/>
    <property type="match status" value="1"/>
</dbReference>
<keyword evidence="11" id="KW-1185">Reference proteome</keyword>
<dbReference type="SUPFAM" id="SSF54001">
    <property type="entry name" value="Cysteine proteinases"/>
    <property type="match status" value="1"/>
</dbReference>
<comment type="caution">
    <text evidence="10">The sequence shown here is derived from an EMBL/GenBank/DDBJ whole genome shotgun (WGS) entry which is preliminary data.</text>
</comment>
<dbReference type="InterPro" id="IPR050164">
    <property type="entry name" value="Peptidase_C19"/>
</dbReference>
<evidence type="ECO:0000256" key="3">
    <source>
        <dbReference type="ARBA" id="ARBA00012759"/>
    </source>
</evidence>
<name>A0A2T0FDV1_9ASCO</name>
<dbReference type="GO" id="GO:0004843">
    <property type="term" value="F:cysteine-type deubiquitinase activity"/>
    <property type="evidence" value="ECO:0007669"/>
    <property type="project" value="UniProtKB-EC"/>
</dbReference>
<dbReference type="PANTHER" id="PTHR24006">
    <property type="entry name" value="UBIQUITIN CARBOXYL-TERMINAL HYDROLASE"/>
    <property type="match status" value="1"/>
</dbReference>
<sequence>MPVGAVETSLEFVPARLPEAVTMKPGAYDVVIGESDNSDGSSFDGNGTANGIAETTESEAETESASSTSASASETESSDESSDDEDTSGSNQFSASARSAAPSDSDESDSEIESRTATPRPPVLAANHFYAFNENLKDQGSRSNRIYKSWQPSASAPVGLENRGVTCYMNAAMQLLFHLPAIGRYLVEVSQGKHNNVKTSSVTAELAKLFRRLTEGKKKSSVYPTRMIQRLEDINCMMSEWEQEDSHEYLMSLLGRLQEDSTPKGEKLRSSIMHDIFGGTVEQQVTCRNCGHVSTTNQDFYDIPVSFSRSERKQGKYTLSQSVEDFFSPEVIKPKDKEGYQCEKCKQITKAIKQNAIQDAPEYLTVHIKRFKFSGSLGQKVKDQMLYPLDLDLTAYSKTEEPLRYSLVGVIVHEGRTLSSGHYIAIVKQPNMKWYEYDDDIVRKVSDSYVKNQENAYILVYSRLAARQPARRAKRPAEPDLPTPKRPAKGVKKTAKTHTSPKRKNSLPRGRDKALIVATRAQEQARKSHTQVSAEIDAIFGRK</sequence>
<dbReference type="OrthoDB" id="289038at2759"/>
<keyword evidence="7" id="KW-0788">Thiol protease</keyword>
<evidence type="ECO:0000256" key="1">
    <source>
        <dbReference type="ARBA" id="ARBA00000707"/>
    </source>
</evidence>
<evidence type="ECO:0000313" key="10">
    <source>
        <dbReference type="EMBL" id="PRT53161.1"/>
    </source>
</evidence>
<evidence type="ECO:0000256" key="7">
    <source>
        <dbReference type="ARBA" id="ARBA00022807"/>
    </source>
</evidence>
<evidence type="ECO:0000256" key="6">
    <source>
        <dbReference type="ARBA" id="ARBA00022801"/>
    </source>
</evidence>
<organism evidence="10 11">
    <name type="scientific">Wickerhamiella sorbophila</name>
    <dbReference type="NCBI Taxonomy" id="45607"/>
    <lineage>
        <taxon>Eukaryota</taxon>
        <taxon>Fungi</taxon>
        <taxon>Dikarya</taxon>
        <taxon>Ascomycota</taxon>
        <taxon>Saccharomycotina</taxon>
        <taxon>Dipodascomycetes</taxon>
        <taxon>Dipodascales</taxon>
        <taxon>Trichomonascaceae</taxon>
        <taxon>Wickerhamiella</taxon>
    </lineage>
</organism>
<dbReference type="InterPro" id="IPR038765">
    <property type="entry name" value="Papain-like_cys_pep_sf"/>
</dbReference>
<dbReference type="GO" id="GO:0016579">
    <property type="term" value="P:protein deubiquitination"/>
    <property type="evidence" value="ECO:0007669"/>
    <property type="project" value="InterPro"/>
</dbReference>
<dbReference type="InterPro" id="IPR018200">
    <property type="entry name" value="USP_CS"/>
</dbReference>
<dbReference type="InterPro" id="IPR028889">
    <property type="entry name" value="USP"/>
</dbReference>